<evidence type="ECO:0000259" key="6">
    <source>
        <dbReference type="PROSITE" id="PS51469"/>
    </source>
</evidence>
<dbReference type="AlphaFoldDB" id="A0AAE0BLY4"/>
<dbReference type="InterPro" id="IPR012919">
    <property type="entry name" value="SUN_dom"/>
</dbReference>
<reference evidence="7 8" key="1">
    <citation type="journal article" date="2015" name="Genome Biol. Evol.">
        <title>Comparative Genomics of a Bacterivorous Green Alga Reveals Evolutionary Causalities and Consequences of Phago-Mixotrophic Mode of Nutrition.</title>
        <authorList>
            <person name="Burns J.A."/>
            <person name="Paasch A."/>
            <person name="Narechania A."/>
            <person name="Kim E."/>
        </authorList>
    </citation>
    <scope>NUCLEOTIDE SEQUENCE [LARGE SCALE GENOMIC DNA]</scope>
    <source>
        <strain evidence="7 8">PLY_AMNH</strain>
    </source>
</reference>
<dbReference type="Pfam" id="PF07738">
    <property type="entry name" value="Sad1_UNC"/>
    <property type="match status" value="1"/>
</dbReference>
<evidence type="ECO:0000256" key="3">
    <source>
        <dbReference type="ARBA" id="ARBA00022989"/>
    </source>
</evidence>
<evidence type="ECO:0000256" key="2">
    <source>
        <dbReference type="ARBA" id="ARBA00022692"/>
    </source>
</evidence>
<dbReference type="Gene3D" id="2.60.120.260">
    <property type="entry name" value="Galactose-binding domain-like"/>
    <property type="match status" value="1"/>
</dbReference>
<dbReference type="GO" id="GO:0005635">
    <property type="term" value="C:nuclear envelope"/>
    <property type="evidence" value="ECO:0007669"/>
    <property type="project" value="TreeGrafter"/>
</dbReference>
<feature type="transmembrane region" description="Helical" evidence="5">
    <location>
        <begin position="300"/>
        <end position="320"/>
    </location>
</feature>
<dbReference type="GO" id="GO:0016020">
    <property type="term" value="C:membrane"/>
    <property type="evidence" value="ECO:0007669"/>
    <property type="project" value="UniProtKB-SubCell"/>
</dbReference>
<comment type="caution">
    <text evidence="7">The sequence shown here is derived from an EMBL/GenBank/DDBJ whole genome shotgun (WGS) entry which is preliminary data.</text>
</comment>
<comment type="subcellular location">
    <subcellularLocation>
        <location evidence="1">Membrane</location>
    </subcellularLocation>
</comment>
<evidence type="ECO:0000256" key="1">
    <source>
        <dbReference type="ARBA" id="ARBA00004370"/>
    </source>
</evidence>
<dbReference type="InterPro" id="IPR045119">
    <property type="entry name" value="SUN1-5"/>
</dbReference>
<keyword evidence="8" id="KW-1185">Reference proteome</keyword>
<dbReference type="GO" id="GO:0043495">
    <property type="term" value="F:protein-membrane adaptor activity"/>
    <property type="evidence" value="ECO:0007669"/>
    <property type="project" value="TreeGrafter"/>
</dbReference>
<dbReference type="Proteomes" id="UP001190700">
    <property type="component" value="Unassembled WGS sequence"/>
</dbReference>
<evidence type="ECO:0000313" key="8">
    <source>
        <dbReference type="Proteomes" id="UP001190700"/>
    </source>
</evidence>
<keyword evidence="3 5" id="KW-1133">Transmembrane helix</keyword>
<gene>
    <name evidence="7" type="ORF">CYMTET_51024</name>
</gene>
<proteinExistence type="predicted"/>
<organism evidence="7 8">
    <name type="scientific">Cymbomonas tetramitiformis</name>
    <dbReference type="NCBI Taxonomy" id="36881"/>
    <lineage>
        <taxon>Eukaryota</taxon>
        <taxon>Viridiplantae</taxon>
        <taxon>Chlorophyta</taxon>
        <taxon>Pyramimonadophyceae</taxon>
        <taxon>Pyramimonadales</taxon>
        <taxon>Pyramimonadaceae</taxon>
        <taxon>Cymbomonas</taxon>
    </lineage>
</organism>
<dbReference type="PANTHER" id="PTHR12911:SF8">
    <property type="entry name" value="KLAROID PROTEIN-RELATED"/>
    <property type="match status" value="1"/>
</dbReference>
<accession>A0AAE0BLY4</accession>
<evidence type="ECO:0000313" key="7">
    <source>
        <dbReference type="EMBL" id="KAK3239021.1"/>
    </source>
</evidence>
<evidence type="ECO:0000256" key="5">
    <source>
        <dbReference type="SAM" id="Phobius"/>
    </source>
</evidence>
<dbReference type="PROSITE" id="PS51469">
    <property type="entry name" value="SUN"/>
    <property type="match status" value="1"/>
</dbReference>
<keyword evidence="2 5" id="KW-0812">Transmembrane</keyword>
<feature type="domain" description="SUN" evidence="6">
    <location>
        <begin position="103"/>
        <end position="284"/>
    </location>
</feature>
<dbReference type="EMBL" id="LGRX02034047">
    <property type="protein sequence ID" value="KAK3239021.1"/>
    <property type="molecule type" value="Genomic_DNA"/>
</dbReference>
<sequence length="340" mass="38354">MWDTWDFPALGGTESSLRFGKAVIWKCASSPYRLRRDGNGFWRCTEVTSQSFSDVHKPLSKNLANAKSPEPTVPLDPIRAAVAAEVDAVFNDRTGVPDYASYSAGGRVVRHSSVYDQEGDEEGSFSLRSLLAKSKYYFSRVNHKLKFLQTGGVHPSANEWLLTSGFLQSGRCLPLSGSTGSIDIRLRQHIHPIAVTVEHIPYTMSFDYGSAPREFEIHGWDSKNGTVNALGAFEWSTQERQLQKFMLNTTTHTLVDHIRLNLWSNYGHPKYTCLYRLRVHGTASAAYVSPEPTTRELLELLLQLAALAFTLACWVYLCFFSEKWERGVGFTLMLSYAFMW</sequence>
<evidence type="ECO:0000256" key="4">
    <source>
        <dbReference type="ARBA" id="ARBA00023136"/>
    </source>
</evidence>
<dbReference type="PANTHER" id="PTHR12911">
    <property type="entry name" value="SAD1/UNC-84-LIKE PROTEIN-RELATED"/>
    <property type="match status" value="1"/>
</dbReference>
<protein>
    <recommendedName>
        <fullName evidence="6">SUN domain-containing protein</fullName>
    </recommendedName>
</protein>
<name>A0AAE0BLY4_9CHLO</name>
<keyword evidence="4 5" id="KW-0472">Membrane</keyword>